<comment type="caution">
    <text evidence="6">The sequence shown here is derived from an EMBL/GenBank/DDBJ whole genome shotgun (WGS) entry which is preliminary data.</text>
</comment>
<sequence>MKIGELSRETGTAIETIRFYEREALLPAPQRTGGNFRVYEKGHAERLAFIRHCRSLDMTLDEVRVLLDYKDAPERSCGEVNELLDAHIGHVAARIKELRTLEKHLKALRQQCGDARSGVDCGILDGISAAARSPATKPSTHVRGTHRETRALRG</sequence>
<dbReference type="GO" id="GO:0003677">
    <property type="term" value="F:DNA binding"/>
    <property type="evidence" value="ECO:0007669"/>
    <property type="project" value="UniProtKB-KW"/>
</dbReference>
<evidence type="ECO:0000259" key="5">
    <source>
        <dbReference type="PROSITE" id="PS50937"/>
    </source>
</evidence>
<dbReference type="GO" id="GO:0045893">
    <property type="term" value="P:positive regulation of DNA-templated transcription"/>
    <property type="evidence" value="ECO:0007669"/>
    <property type="project" value="InterPro"/>
</dbReference>
<keyword evidence="2" id="KW-0238">DNA-binding</keyword>
<dbReference type="OrthoDB" id="9808480at2"/>
<evidence type="ECO:0000256" key="2">
    <source>
        <dbReference type="ARBA" id="ARBA00023125"/>
    </source>
</evidence>
<reference evidence="6 7" key="1">
    <citation type="submission" date="2018-08" db="EMBL/GenBank/DDBJ databases">
        <authorList>
            <person name="Khan S.A."/>
            <person name="Jeon C.O."/>
            <person name="Chun B.H."/>
            <person name="Jeong S.E."/>
        </authorList>
    </citation>
    <scope>NUCLEOTIDE SEQUENCE [LARGE SCALE GENOMIC DNA]</scope>
    <source>
        <strain evidence="6 7">S-16</strain>
    </source>
</reference>
<reference evidence="6 7" key="2">
    <citation type="submission" date="2018-12" db="EMBL/GenBank/DDBJ databases">
        <title>Rhizobacter gummiphilus sp. nov., a rubber-degrading bacterium isolated from the soil of a botanical garden in Japan.</title>
        <authorList>
            <person name="Shunsuke S.S."/>
        </authorList>
    </citation>
    <scope>NUCLEOTIDE SEQUENCE [LARGE SCALE GENOMIC DNA]</scope>
    <source>
        <strain evidence="6 7">S-16</strain>
    </source>
</reference>
<dbReference type="InterPro" id="IPR047057">
    <property type="entry name" value="MerR_fam"/>
</dbReference>
<dbReference type="RefSeq" id="WP_124543395.1">
    <property type="nucleotide sequence ID" value="NZ_QUSW01000009.1"/>
</dbReference>
<dbReference type="InterPro" id="IPR000551">
    <property type="entry name" value="MerR-type_HTH_dom"/>
</dbReference>
<dbReference type="NCBIfam" id="TIGR02047">
    <property type="entry name" value="CadR-PbrR"/>
    <property type="match status" value="1"/>
</dbReference>
<feature type="compositionally biased region" description="Basic and acidic residues" evidence="4">
    <location>
        <begin position="145"/>
        <end position="154"/>
    </location>
</feature>
<dbReference type="Gene3D" id="1.10.1660.10">
    <property type="match status" value="1"/>
</dbReference>
<dbReference type="SUPFAM" id="SSF46955">
    <property type="entry name" value="Putative DNA-binding domain"/>
    <property type="match status" value="1"/>
</dbReference>
<gene>
    <name evidence="6" type="primary">cadR</name>
    <name evidence="6" type="ORF">DZC73_25775</name>
</gene>
<dbReference type="InterPro" id="IPR011791">
    <property type="entry name" value="CadR-PbrR"/>
</dbReference>
<dbReference type="GO" id="GO:0046872">
    <property type="term" value="F:metal ion binding"/>
    <property type="evidence" value="ECO:0007669"/>
    <property type="project" value="InterPro"/>
</dbReference>
<keyword evidence="3" id="KW-0804">Transcription</keyword>
<dbReference type="PROSITE" id="PS50937">
    <property type="entry name" value="HTH_MERR_2"/>
    <property type="match status" value="1"/>
</dbReference>
<evidence type="ECO:0000256" key="1">
    <source>
        <dbReference type="ARBA" id="ARBA00023015"/>
    </source>
</evidence>
<dbReference type="Pfam" id="PF09278">
    <property type="entry name" value="MerR-DNA-bind"/>
    <property type="match status" value="1"/>
</dbReference>
<proteinExistence type="predicted"/>
<protein>
    <submittedName>
        <fullName evidence="6">Cd(II)/Pb(II)-responsive transcriptional regulator</fullName>
    </submittedName>
</protein>
<evidence type="ECO:0000313" key="7">
    <source>
        <dbReference type="Proteomes" id="UP000267464"/>
    </source>
</evidence>
<dbReference type="PRINTS" id="PR00040">
    <property type="entry name" value="HTHMERR"/>
</dbReference>
<evidence type="ECO:0000313" key="6">
    <source>
        <dbReference type="EMBL" id="RQP21979.1"/>
    </source>
</evidence>
<evidence type="ECO:0000256" key="3">
    <source>
        <dbReference type="ARBA" id="ARBA00023163"/>
    </source>
</evidence>
<organism evidence="6 7">
    <name type="scientific">Piscinibacter terrae</name>
    <dbReference type="NCBI Taxonomy" id="2496871"/>
    <lineage>
        <taxon>Bacteria</taxon>
        <taxon>Pseudomonadati</taxon>
        <taxon>Pseudomonadota</taxon>
        <taxon>Betaproteobacteria</taxon>
        <taxon>Burkholderiales</taxon>
        <taxon>Sphaerotilaceae</taxon>
        <taxon>Piscinibacter</taxon>
    </lineage>
</organism>
<accession>A0A3N7JL01</accession>
<dbReference type="EMBL" id="QUSW01000009">
    <property type="protein sequence ID" value="RQP21979.1"/>
    <property type="molecule type" value="Genomic_DNA"/>
</dbReference>
<dbReference type="Proteomes" id="UP000267464">
    <property type="component" value="Unassembled WGS sequence"/>
</dbReference>
<dbReference type="SMART" id="SM00422">
    <property type="entry name" value="HTH_MERR"/>
    <property type="match status" value="1"/>
</dbReference>
<dbReference type="InterPro" id="IPR009061">
    <property type="entry name" value="DNA-bd_dom_put_sf"/>
</dbReference>
<dbReference type="PANTHER" id="PTHR30204">
    <property type="entry name" value="REDOX-CYCLING DRUG-SENSING TRANSCRIPTIONAL ACTIVATOR SOXR"/>
    <property type="match status" value="1"/>
</dbReference>
<keyword evidence="1" id="KW-0805">Transcription regulation</keyword>
<evidence type="ECO:0000256" key="4">
    <source>
        <dbReference type="SAM" id="MobiDB-lite"/>
    </source>
</evidence>
<dbReference type="PANTHER" id="PTHR30204:SF92">
    <property type="entry name" value="HTH-TYPE TRANSCRIPTIONAL REGULATOR ZNTR"/>
    <property type="match status" value="1"/>
</dbReference>
<dbReference type="CDD" id="cd04784">
    <property type="entry name" value="HTH_CadR-PbrR"/>
    <property type="match status" value="1"/>
</dbReference>
<dbReference type="GO" id="GO:0003700">
    <property type="term" value="F:DNA-binding transcription factor activity"/>
    <property type="evidence" value="ECO:0007669"/>
    <property type="project" value="InterPro"/>
</dbReference>
<name>A0A3N7JL01_9BURK</name>
<feature type="domain" description="HTH merR-type" evidence="5">
    <location>
        <begin position="1"/>
        <end position="69"/>
    </location>
</feature>
<feature type="region of interest" description="Disordered" evidence="4">
    <location>
        <begin position="132"/>
        <end position="154"/>
    </location>
</feature>
<dbReference type="AlphaFoldDB" id="A0A3N7JL01"/>
<dbReference type="InterPro" id="IPR015358">
    <property type="entry name" value="Tscrpt_reg_MerR_DNA-bd"/>
</dbReference>
<keyword evidence="7" id="KW-1185">Reference proteome</keyword>
<dbReference type="Pfam" id="PF00376">
    <property type="entry name" value="MerR"/>
    <property type="match status" value="1"/>
</dbReference>